<gene>
    <name evidence="2" type="ORF">FOXB_06302</name>
</gene>
<dbReference type="STRING" id="660025.F9FIS3"/>
<feature type="compositionally biased region" description="Polar residues" evidence="1">
    <location>
        <begin position="62"/>
        <end position="75"/>
    </location>
</feature>
<reference evidence="2" key="1">
    <citation type="journal article" date="2012" name="Mol. Plant Microbe Interact.">
        <title>A highly conserved effector in Fusarium oxysporum is required for full virulence on Arabidopsis.</title>
        <authorList>
            <person name="Thatcher L.F."/>
            <person name="Gardiner D.M."/>
            <person name="Kazan K."/>
            <person name="Manners J."/>
        </authorList>
    </citation>
    <scope>NUCLEOTIDE SEQUENCE [LARGE SCALE GENOMIC DNA]</scope>
    <source>
        <strain evidence="2">Fo5176</strain>
    </source>
</reference>
<accession>F9FIS3</accession>
<proteinExistence type="predicted"/>
<dbReference type="OrthoDB" id="5105250at2759"/>
<dbReference type="EMBL" id="AFQF01001887">
    <property type="protein sequence ID" value="EGU83180.1"/>
    <property type="molecule type" value="Genomic_DNA"/>
</dbReference>
<evidence type="ECO:0000313" key="2">
    <source>
        <dbReference type="EMBL" id="EGU83180.1"/>
    </source>
</evidence>
<name>F9FIS3_FUSOF</name>
<dbReference type="AlphaFoldDB" id="F9FIS3"/>
<dbReference type="PaxDb" id="5507-FOXG_09635P0"/>
<evidence type="ECO:0000256" key="1">
    <source>
        <dbReference type="SAM" id="MobiDB-lite"/>
    </source>
</evidence>
<feature type="compositionally biased region" description="Low complexity" evidence="1">
    <location>
        <begin position="76"/>
        <end position="115"/>
    </location>
</feature>
<sequence length="319" mass="32966">MLHRLKIADLADLDTACFRAVPGTIDGEFWGEEMIAINTKVLLLAIGLLVADSALASPCKPRSSTSETAISTSVGSTTQPTSTVEETPTVASSETSTETGAITTTAPDTTATSEAETTTAVQVTTTTAEAETTTAVESTTTTAEAESTTTTAVATPTFTIVGGGGAIQGAPLQGTDQDGSVLLFNPQTGTSRTRTIILDPDTGRLRDKDTGVQICAYYGSANTISDPAYFAFCQNGNTGRNLAYDYMTCQIVSGKLSCTAPQAACPTDDDGIPLGCTTVDGQVNNEFYYKTQTGAGTYLFISSGSPNGYTPVDVIAQEA</sequence>
<feature type="region of interest" description="Disordered" evidence="1">
    <location>
        <begin position="57"/>
        <end position="115"/>
    </location>
</feature>
<comment type="caution">
    <text evidence="2">The sequence shown here is derived from an EMBL/GenBank/DDBJ whole genome shotgun (WGS) entry which is preliminary data.</text>
</comment>
<organism evidence="2">
    <name type="scientific">Fusarium oxysporum (strain Fo5176)</name>
    <name type="common">Fusarium vascular wilt</name>
    <dbReference type="NCBI Taxonomy" id="660025"/>
    <lineage>
        <taxon>Eukaryota</taxon>
        <taxon>Fungi</taxon>
        <taxon>Dikarya</taxon>
        <taxon>Ascomycota</taxon>
        <taxon>Pezizomycotina</taxon>
        <taxon>Sordariomycetes</taxon>
        <taxon>Hypocreomycetidae</taxon>
        <taxon>Hypocreales</taxon>
        <taxon>Nectriaceae</taxon>
        <taxon>Fusarium</taxon>
        <taxon>Fusarium oxysporum species complex</taxon>
    </lineage>
</organism>
<protein>
    <submittedName>
        <fullName evidence="2">Uncharacterized protein</fullName>
    </submittedName>
</protein>